<accession>A0A4R5ASD0</accession>
<dbReference type="PROSITE" id="PS51762">
    <property type="entry name" value="GH16_2"/>
    <property type="match status" value="1"/>
</dbReference>
<dbReference type="EMBL" id="SMKU01000262">
    <property type="protein sequence ID" value="TDD73322.1"/>
    <property type="molecule type" value="Genomic_DNA"/>
</dbReference>
<keyword evidence="3" id="KW-1185">Reference proteome</keyword>
<dbReference type="InterPro" id="IPR000757">
    <property type="entry name" value="Beta-glucanase-like"/>
</dbReference>
<dbReference type="GO" id="GO:0005975">
    <property type="term" value="P:carbohydrate metabolic process"/>
    <property type="evidence" value="ECO:0007669"/>
    <property type="project" value="InterPro"/>
</dbReference>
<dbReference type="Proteomes" id="UP000294513">
    <property type="component" value="Unassembled WGS sequence"/>
</dbReference>
<evidence type="ECO:0000313" key="2">
    <source>
        <dbReference type="EMBL" id="TDD73322.1"/>
    </source>
</evidence>
<name>A0A4R5ASD0_9ACTN</name>
<protein>
    <recommendedName>
        <fullName evidence="1">GH16 domain-containing protein</fullName>
    </recommendedName>
</protein>
<dbReference type="OrthoDB" id="9809583at2"/>
<proteinExistence type="predicted"/>
<organism evidence="2 3">
    <name type="scientific">Actinomadura rubrisoli</name>
    <dbReference type="NCBI Taxonomy" id="2530368"/>
    <lineage>
        <taxon>Bacteria</taxon>
        <taxon>Bacillati</taxon>
        <taxon>Actinomycetota</taxon>
        <taxon>Actinomycetes</taxon>
        <taxon>Streptosporangiales</taxon>
        <taxon>Thermomonosporaceae</taxon>
        <taxon>Actinomadura</taxon>
    </lineage>
</organism>
<gene>
    <name evidence="2" type="ORF">E1298_34255</name>
</gene>
<dbReference type="RefSeq" id="WP_131900754.1">
    <property type="nucleotide sequence ID" value="NZ_SMKU01000262.1"/>
</dbReference>
<evidence type="ECO:0000259" key="1">
    <source>
        <dbReference type="PROSITE" id="PS51762"/>
    </source>
</evidence>
<comment type="caution">
    <text evidence="2">The sequence shown here is derived from an EMBL/GenBank/DDBJ whole genome shotgun (WGS) entry which is preliminary data.</text>
</comment>
<dbReference type="Gene3D" id="2.60.120.200">
    <property type="match status" value="1"/>
</dbReference>
<dbReference type="AlphaFoldDB" id="A0A4R5ASD0"/>
<evidence type="ECO:0000313" key="3">
    <source>
        <dbReference type="Proteomes" id="UP000294513"/>
    </source>
</evidence>
<dbReference type="SUPFAM" id="SSF49899">
    <property type="entry name" value="Concanavalin A-like lectins/glucanases"/>
    <property type="match status" value="1"/>
</dbReference>
<reference evidence="2 3" key="1">
    <citation type="submission" date="2019-03" db="EMBL/GenBank/DDBJ databases">
        <title>Draft genome sequences of novel Actinobacteria.</title>
        <authorList>
            <person name="Sahin N."/>
            <person name="Ay H."/>
            <person name="Saygin H."/>
        </authorList>
    </citation>
    <scope>NUCLEOTIDE SEQUENCE [LARGE SCALE GENOMIC DNA]</scope>
    <source>
        <strain evidence="2 3">H3C3</strain>
    </source>
</reference>
<dbReference type="InterPro" id="IPR013320">
    <property type="entry name" value="ConA-like_dom_sf"/>
</dbReference>
<feature type="domain" description="GH16" evidence="1">
    <location>
        <begin position="1"/>
        <end position="77"/>
    </location>
</feature>
<dbReference type="GO" id="GO:0004553">
    <property type="term" value="F:hydrolase activity, hydrolyzing O-glycosyl compounds"/>
    <property type="evidence" value="ECO:0007669"/>
    <property type="project" value="InterPro"/>
</dbReference>
<sequence>MTRWHVFAVEWTPAGISGFVDGRRWFHTGDRTALPPGPMGQTIQLDWFPRDRHRTARNVDSTAPVTLQADWIRMYRL</sequence>